<comment type="caution">
    <text evidence="2">The sequence shown here is derived from an EMBL/GenBank/DDBJ whole genome shotgun (WGS) entry which is preliminary data.</text>
</comment>
<keyword evidence="1" id="KW-0472">Membrane</keyword>
<dbReference type="RefSeq" id="WP_002848476.1">
    <property type="nucleotide sequence ID" value="NZ_ADKM02000062.1"/>
</dbReference>
<keyword evidence="1" id="KW-0812">Transmembrane</keyword>
<dbReference type="AlphaFoldDB" id="E9SAG5"/>
<name>E9SAG5_RUMAL</name>
<dbReference type="Proteomes" id="UP000004259">
    <property type="component" value="Unassembled WGS sequence"/>
</dbReference>
<dbReference type="EMBL" id="ADKM02000062">
    <property type="protein sequence ID" value="EGC03647.1"/>
    <property type="molecule type" value="Genomic_DNA"/>
</dbReference>
<keyword evidence="3" id="KW-1185">Reference proteome</keyword>
<evidence type="ECO:0000256" key="1">
    <source>
        <dbReference type="SAM" id="Phobius"/>
    </source>
</evidence>
<sequence>MDGKEMISYYDMGGRDAEMYRAIDEYLRLTARFSPENVARKRKKLLTVTLVGGILLYVSIPVTLLTVGFKIPAVGPEFVIGNFLVGVWRLARQIYGVGPFTEMERAEKIISADSLERVYNDFIHARQMGDTNIRLGEEYIFKKDDCLYRIKDIQRTYIRKENSDDSCHYFASAEILDECGLCHVDVKMLHGFSEKKMQARFEELTAPIEQARYKQNKSEDKL</sequence>
<accession>E9SAG5</accession>
<dbReference type="STRING" id="246199.CUS_7927"/>
<gene>
    <name evidence="2" type="ORF">CUS_7927</name>
</gene>
<feature type="transmembrane region" description="Helical" evidence="1">
    <location>
        <begin position="45"/>
        <end position="67"/>
    </location>
</feature>
<reference evidence="2 3" key="1">
    <citation type="submission" date="2011-02" db="EMBL/GenBank/DDBJ databases">
        <authorList>
            <person name="Nelson K.E."/>
            <person name="Sutton G."/>
            <person name="Torralba M."/>
            <person name="Durkin S."/>
            <person name="Harkins D."/>
            <person name="Montgomery R."/>
            <person name="Ziemer C."/>
            <person name="Klaassens E."/>
            <person name="Ocuiv P."/>
            <person name="Morrison M."/>
        </authorList>
    </citation>
    <scope>NUCLEOTIDE SEQUENCE [LARGE SCALE GENOMIC DNA]</scope>
    <source>
        <strain evidence="2 3">8</strain>
    </source>
</reference>
<evidence type="ECO:0000313" key="3">
    <source>
        <dbReference type="Proteomes" id="UP000004259"/>
    </source>
</evidence>
<evidence type="ECO:0000313" key="2">
    <source>
        <dbReference type="EMBL" id="EGC03647.1"/>
    </source>
</evidence>
<dbReference type="OrthoDB" id="1819833at2"/>
<keyword evidence="1" id="KW-1133">Transmembrane helix</keyword>
<proteinExistence type="predicted"/>
<protein>
    <submittedName>
        <fullName evidence="2">Uncharacterized protein</fullName>
    </submittedName>
</protein>
<organism evidence="2 3">
    <name type="scientific">Ruminococcus albus 8</name>
    <dbReference type="NCBI Taxonomy" id="246199"/>
    <lineage>
        <taxon>Bacteria</taxon>
        <taxon>Bacillati</taxon>
        <taxon>Bacillota</taxon>
        <taxon>Clostridia</taxon>
        <taxon>Eubacteriales</taxon>
        <taxon>Oscillospiraceae</taxon>
        <taxon>Ruminococcus</taxon>
    </lineage>
</organism>